<dbReference type="AlphaFoldDB" id="A0A0E2EGF2"/>
<reference evidence="1" key="1">
    <citation type="submission" date="2012-01" db="EMBL/GenBank/DDBJ databases">
        <title>The Genome Sequence of Treponema denticola H-22.</title>
        <authorList>
            <consortium name="The Broad Institute Genome Sequencing Platform"/>
            <person name="Earl A."/>
            <person name="Ward D."/>
            <person name="Feldgarden M."/>
            <person name="Gevers D."/>
            <person name="Blanton J.M."/>
            <person name="Fenno C.J."/>
            <person name="Baranova O.V."/>
            <person name="Mathney J."/>
            <person name="Dewhirst F.E."/>
            <person name="Izard J."/>
            <person name="Young S.K."/>
            <person name="Zeng Q."/>
            <person name="Gargeya S."/>
            <person name="Fitzgerald M."/>
            <person name="Haas B."/>
            <person name="Abouelleil A."/>
            <person name="Alvarado L."/>
            <person name="Arachchi H.M."/>
            <person name="Berlin A."/>
            <person name="Chapman S.B."/>
            <person name="Gearin G."/>
            <person name="Goldberg J."/>
            <person name="Griggs A."/>
            <person name="Gujja S."/>
            <person name="Hansen M."/>
            <person name="Heiman D."/>
            <person name="Howarth C."/>
            <person name="Larimer J."/>
            <person name="Lui A."/>
            <person name="MacDonald P.J.P."/>
            <person name="McCowen C."/>
            <person name="Montmayeur A."/>
            <person name="Murphy C."/>
            <person name="Neiman D."/>
            <person name="Pearson M."/>
            <person name="Priest M."/>
            <person name="Roberts A."/>
            <person name="Saif S."/>
            <person name="Shea T."/>
            <person name="Sisk P."/>
            <person name="Stolte C."/>
            <person name="Sykes S."/>
            <person name="Wortman J."/>
            <person name="Nusbaum C."/>
            <person name="Birren B."/>
        </authorList>
    </citation>
    <scope>NUCLEOTIDE SEQUENCE [LARGE SCALE GENOMIC DNA]</scope>
    <source>
        <strain evidence="1">H-22</strain>
    </source>
</reference>
<sequence>MYSFYEYIEDSKKFIENIKELGEQYKNDDMIHAVLKANKIDGNI</sequence>
<accession>A0A0E2EGF2</accession>
<protein>
    <submittedName>
        <fullName evidence="1">Uncharacterized protein</fullName>
    </submittedName>
</protein>
<evidence type="ECO:0000313" key="1">
    <source>
        <dbReference type="EMBL" id="EMB33049.1"/>
    </source>
</evidence>
<dbReference type="EMBL" id="AGDV01000012">
    <property type="protein sequence ID" value="EMB33049.1"/>
    <property type="molecule type" value="Genomic_DNA"/>
</dbReference>
<comment type="caution">
    <text evidence="1">The sequence shown here is derived from an EMBL/GenBank/DDBJ whole genome shotgun (WGS) entry which is preliminary data.</text>
</comment>
<gene>
    <name evidence="1" type="ORF">HMPREF9726_01410</name>
</gene>
<organism evidence="1">
    <name type="scientific">Treponema denticola H-22</name>
    <dbReference type="NCBI Taxonomy" id="999432"/>
    <lineage>
        <taxon>Bacteria</taxon>
        <taxon>Pseudomonadati</taxon>
        <taxon>Spirochaetota</taxon>
        <taxon>Spirochaetia</taxon>
        <taxon>Spirochaetales</taxon>
        <taxon>Treponemataceae</taxon>
        <taxon>Treponema</taxon>
    </lineage>
</organism>
<dbReference type="HOGENOM" id="CLU_212846_0_0_12"/>
<dbReference type="Proteomes" id="UP000011705">
    <property type="component" value="Chromosome"/>
</dbReference>
<proteinExistence type="predicted"/>
<name>A0A0E2EGF2_TREDN</name>